<comment type="caution">
    <text evidence="2">The sequence shown here is derived from an EMBL/GenBank/DDBJ whole genome shotgun (WGS) entry which is preliminary data.</text>
</comment>
<feature type="compositionally biased region" description="Basic and acidic residues" evidence="1">
    <location>
        <begin position="1"/>
        <end position="15"/>
    </location>
</feature>
<evidence type="ECO:0000313" key="3">
    <source>
        <dbReference type="Proteomes" id="UP001596022"/>
    </source>
</evidence>
<feature type="region of interest" description="Disordered" evidence="1">
    <location>
        <begin position="1"/>
        <end position="28"/>
    </location>
</feature>
<organism evidence="2 3">
    <name type="scientific">Camelliibacillus cellulosilyticus</name>
    <dbReference type="NCBI Taxonomy" id="2174486"/>
    <lineage>
        <taxon>Bacteria</taxon>
        <taxon>Bacillati</taxon>
        <taxon>Bacillota</taxon>
        <taxon>Bacilli</taxon>
        <taxon>Bacillales</taxon>
        <taxon>Sporolactobacillaceae</taxon>
        <taxon>Camelliibacillus</taxon>
    </lineage>
</organism>
<dbReference type="InterPro" id="IPR038300">
    <property type="entry name" value="SASP_sf_alpha/beta"/>
</dbReference>
<proteinExistence type="predicted"/>
<dbReference type="InterPro" id="IPR001448">
    <property type="entry name" value="SASP_alpha/beta-type"/>
</dbReference>
<protein>
    <submittedName>
        <fullName evidence="2">Alpha/beta-type small acid-soluble spore protein</fullName>
    </submittedName>
</protein>
<keyword evidence="3" id="KW-1185">Reference proteome</keyword>
<dbReference type="EMBL" id="JBHSFW010000001">
    <property type="protein sequence ID" value="MFC4617117.1"/>
    <property type="molecule type" value="Genomic_DNA"/>
</dbReference>
<dbReference type="RefSeq" id="WP_376844178.1">
    <property type="nucleotide sequence ID" value="NZ_JBHSFW010000001.1"/>
</dbReference>
<accession>A0ABV9GGK6</accession>
<reference evidence="3" key="1">
    <citation type="journal article" date="2019" name="Int. J. Syst. Evol. Microbiol.">
        <title>The Global Catalogue of Microorganisms (GCM) 10K type strain sequencing project: providing services to taxonomists for standard genome sequencing and annotation.</title>
        <authorList>
            <consortium name="The Broad Institute Genomics Platform"/>
            <consortium name="The Broad Institute Genome Sequencing Center for Infectious Disease"/>
            <person name="Wu L."/>
            <person name="Ma J."/>
        </authorList>
    </citation>
    <scope>NUCLEOTIDE SEQUENCE [LARGE SCALE GENOMIC DNA]</scope>
    <source>
        <strain evidence="3">CGMCC 1.16306</strain>
    </source>
</reference>
<name>A0ABV9GGK6_9BACL</name>
<dbReference type="Proteomes" id="UP001596022">
    <property type="component" value="Unassembled WGS sequence"/>
</dbReference>
<dbReference type="Pfam" id="PF00269">
    <property type="entry name" value="SASP"/>
    <property type="match status" value="1"/>
</dbReference>
<gene>
    <name evidence="2" type="ORF">ACFO4N_00075</name>
</gene>
<evidence type="ECO:0000313" key="2">
    <source>
        <dbReference type="EMBL" id="MFC4617117.1"/>
    </source>
</evidence>
<sequence>MASKKDTMKKLEEHVMTSQGYRVDPNQPEDVKYEVASSVGIPLKKGDNGDLAAKDAGKIGGNIGGPMVREMIKLAEQNLRKRPT</sequence>
<evidence type="ECO:0000256" key="1">
    <source>
        <dbReference type="SAM" id="MobiDB-lite"/>
    </source>
</evidence>
<dbReference type="Gene3D" id="6.10.10.80">
    <property type="entry name" value="Small, acid-soluble spore protein, alpha/beta type-like"/>
    <property type="match status" value="1"/>
</dbReference>